<organism evidence="1 2">
    <name type="scientific">Hyalomma asiaticum</name>
    <name type="common">Tick</name>
    <dbReference type="NCBI Taxonomy" id="266040"/>
    <lineage>
        <taxon>Eukaryota</taxon>
        <taxon>Metazoa</taxon>
        <taxon>Ecdysozoa</taxon>
        <taxon>Arthropoda</taxon>
        <taxon>Chelicerata</taxon>
        <taxon>Arachnida</taxon>
        <taxon>Acari</taxon>
        <taxon>Parasitiformes</taxon>
        <taxon>Ixodida</taxon>
        <taxon>Ixodoidea</taxon>
        <taxon>Ixodidae</taxon>
        <taxon>Hyalomminae</taxon>
        <taxon>Hyalomma</taxon>
    </lineage>
</organism>
<dbReference type="Proteomes" id="UP000821845">
    <property type="component" value="Chromosome 1"/>
</dbReference>
<proteinExistence type="predicted"/>
<protein>
    <submittedName>
        <fullName evidence="1">Uncharacterized protein</fullName>
    </submittedName>
</protein>
<keyword evidence="2" id="KW-1185">Reference proteome</keyword>
<sequence length="325" mass="36292">MPAIAAPFSWSAKAIGHCPSREEDRDQRPVVLSKDQVPTPEKESAAERGSFATVWTKETFGRWIFGIKVRIKTDDDSLTFLTRSAPLSASPTWGRSQSQGKHANSSADRRSLRRWSRMALFHEALFIIVADPTTSSLESSRSTDANHHQTRLLRPTGRLALQRSSPSPRLTSTLFTPYGLPDGSPPLHPLYARARPPEVRKRIREEESAQWQMSLQQKSTLQLYRTYKETIAPESLYDNSGGSGLLFEARAGALRTLTYRSHFDPSIDSTLCRACGAEKETVEHLVLQCQKLSLRPPEATTLPQALALTDRNAKVVATTKARLQQ</sequence>
<comment type="caution">
    <text evidence="1">The sequence shown here is derived from an EMBL/GenBank/DDBJ whole genome shotgun (WGS) entry which is preliminary data.</text>
</comment>
<reference evidence="1" key="1">
    <citation type="submission" date="2020-05" db="EMBL/GenBank/DDBJ databases">
        <title>Large-scale comparative analyses of tick genomes elucidate their genetic diversity and vector capacities.</title>
        <authorList>
            <person name="Jia N."/>
            <person name="Wang J."/>
            <person name="Shi W."/>
            <person name="Du L."/>
            <person name="Sun Y."/>
            <person name="Zhan W."/>
            <person name="Jiang J."/>
            <person name="Wang Q."/>
            <person name="Zhang B."/>
            <person name="Ji P."/>
            <person name="Sakyi L.B."/>
            <person name="Cui X."/>
            <person name="Yuan T."/>
            <person name="Jiang B."/>
            <person name="Yang W."/>
            <person name="Lam T.T.-Y."/>
            <person name="Chang Q."/>
            <person name="Ding S."/>
            <person name="Wang X."/>
            <person name="Zhu J."/>
            <person name="Ruan X."/>
            <person name="Zhao L."/>
            <person name="Wei J."/>
            <person name="Que T."/>
            <person name="Du C."/>
            <person name="Cheng J."/>
            <person name="Dai P."/>
            <person name="Han X."/>
            <person name="Huang E."/>
            <person name="Gao Y."/>
            <person name="Liu J."/>
            <person name="Shao H."/>
            <person name="Ye R."/>
            <person name="Li L."/>
            <person name="Wei W."/>
            <person name="Wang X."/>
            <person name="Wang C."/>
            <person name="Yang T."/>
            <person name="Huo Q."/>
            <person name="Li W."/>
            <person name="Guo W."/>
            <person name="Chen H."/>
            <person name="Zhou L."/>
            <person name="Ni X."/>
            <person name="Tian J."/>
            <person name="Zhou Y."/>
            <person name="Sheng Y."/>
            <person name="Liu T."/>
            <person name="Pan Y."/>
            <person name="Xia L."/>
            <person name="Li J."/>
            <person name="Zhao F."/>
            <person name="Cao W."/>
        </authorList>
    </citation>
    <scope>NUCLEOTIDE SEQUENCE</scope>
    <source>
        <strain evidence="1">Hyas-2018</strain>
    </source>
</reference>
<dbReference type="EMBL" id="CM023481">
    <property type="protein sequence ID" value="KAH6945750.1"/>
    <property type="molecule type" value="Genomic_DNA"/>
</dbReference>
<evidence type="ECO:0000313" key="1">
    <source>
        <dbReference type="EMBL" id="KAH6945750.1"/>
    </source>
</evidence>
<evidence type="ECO:0000313" key="2">
    <source>
        <dbReference type="Proteomes" id="UP000821845"/>
    </source>
</evidence>
<name>A0ACB7TG16_HYAAI</name>
<gene>
    <name evidence="1" type="ORF">HPB50_009745</name>
</gene>
<accession>A0ACB7TG16</accession>